<comment type="similarity">
    <text evidence="2">Belongs to the glycosyltransferase 2 family.</text>
</comment>
<sequence>MLVVVPAYEPDQRLPALVRDLRVAAPALEVLVVDDGSGPVGADALAGAEEAGATVVHHCLNRGKGRALRTGFRWALEHRPGEAVVCVDADGQHRPEDVLRVARCLSRGAEGLVLGTRGLDAHVPWRSRLGNGLTRVLFRAATGHDVRDTQTGLRGLPAALLPWALGVAGDRYEYELEQLLRAEADGVPVTEVPIATVYLEDNASSHFRPMRDGVRIYRQLARFAASGLVAATVDWVLLVLLHALTGSLLVAVVGARVTSAALNFATNRRLVFGRAGSPPGAARRYAVLVAALLVANWALMEALVAGLGLPLLLGKLLTELALVAVSFVAQRRVVFARRGVPLVPASAVEEEDVAGRPALSAR</sequence>
<dbReference type="RefSeq" id="WP_166104666.1">
    <property type="nucleotide sequence ID" value="NZ_BMMY01000004.1"/>
</dbReference>
<dbReference type="CDD" id="cd04179">
    <property type="entry name" value="DPM_DPG-synthase_like"/>
    <property type="match status" value="1"/>
</dbReference>
<dbReference type="Proteomes" id="UP000515976">
    <property type="component" value="Chromosome"/>
</dbReference>
<dbReference type="AlphaFoldDB" id="A0A7G9R2I6"/>
<dbReference type="SUPFAM" id="SSF53448">
    <property type="entry name" value="Nucleotide-diphospho-sugar transferases"/>
    <property type="match status" value="1"/>
</dbReference>
<dbReference type="GO" id="GO:0016020">
    <property type="term" value="C:membrane"/>
    <property type="evidence" value="ECO:0007669"/>
    <property type="project" value="UniProtKB-SubCell"/>
</dbReference>
<reference evidence="9 10" key="1">
    <citation type="submission" date="2020-08" db="EMBL/GenBank/DDBJ databases">
        <title>Genome sequence of Phycicoccus endophyticus JCM 31784T.</title>
        <authorList>
            <person name="Hyun D.-W."/>
            <person name="Bae J.-W."/>
        </authorList>
    </citation>
    <scope>NUCLEOTIDE SEQUENCE [LARGE SCALE GENOMIC DNA]</scope>
    <source>
        <strain evidence="9 10">JCM 31784</strain>
    </source>
</reference>
<feature type="transmembrane region" description="Helical" evidence="6">
    <location>
        <begin position="247"/>
        <end position="265"/>
    </location>
</feature>
<evidence type="ECO:0000256" key="6">
    <source>
        <dbReference type="SAM" id="Phobius"/>
    </source>
</evidence>
<proteinExistence type="inferred from homology"/>
<keyword evidence="4 6" id="KW-1133">Transmembrane helix</keyword>
<feature type="domain" description="Glycosyltransferase 2-like" evidence="7">
    <location>
        <begin position="3"/>
        <end position="120"/>
    </location>
</feature>
<dbReference type="KEGG" id="pei:H9L10_01575"/>
<dbReference type="Pfam" id="PF00535">
    <property type="entry name" value="Glycos_transf_2"/>
    <property type="match status" value="1"/>
</dbReference>
<evidence type="ECO:0000256" key="4">
    <source>
        <dbReference type="ARBA" id="ARBA00022989"/>
    </source>
</evidence>
<protein>
    <submittedName>
        <fullName evidence="9">Bifunctional glycosyltransferase family 2/GtrA family protein</fullName>
    </submittedName>
</protein>
<dbReference type="EMBL" id="CP060712">
    <property type="protein sequence ID" value="QNN49811.1"/>
    <property type="molecule type" value="Genomic_DNA"/>
</dbReference>
<dbReference type="Gene3D" id="3.90.550.10">
    <property type="entry name" value="Spore Coat Polysaccharide Biosynthesis Protein SpsA, Chain A"/>
    <property type="match status" value="1"/>
</dbReference>
<comment type="subcellular location">
    <subcellularLocation>
        <location evidence="1">Membrane</location>
        <topology evidence="1">Multi-pass membrane protein</topology>
    </subcellularLocation>
</comment>
<dbReference type="InterPro" id="IPR050256">
    <property type="entry name" value="Glycosyltransferase_2"/>
</dbReference>
<keyword evidence="9" id="KW-0808">Transferase</keyword>
<dbReference type="InterPro" id="IPR001173">
    <property type="entry name" value="Glyco_trans_2-like"/>
</dbReference>
<dbReference type="GO" id="GO:0016740">
    <property type="term" value="F:transferase activity"/>
    <property type="evidence" value="ECO:0007669"/>
    <property type="project" value="UniProtKB-KW"/>
</dbReference>
<dbReference type="PANTHER" id="PTHR48090:SF6">
    <property type="entry name" value="SLR5056 PROTEIN"/>
    <property type="match status" value="1"/>
</dbReference>
<dbReference type="GO" id="GO:0000271">
    <property type="term" value="P:polysaccharide biosynthetic process"/>
    <property type="evidence" value="ECO:0007669"/>
    <property type="project" value="InterPro"/>
</dbReference>
<dbReference type="InterPro" id="IPR029044">
    <property type="entry name" value="Nucleotide-diphossugar_trans"/>
</dbReference>
<feature type="domain" description="GtrA/DPMS transmembrane" evidence="8">
    <location>
        <begin position="222"/>
        <end position="335"/>
    </location>
</feature>
<keyword evidence="5 6" id="KW-0472">Membrane</keyword>
<dbReference type="PANTHER" id="PTHR48090">
    <property type="entry name" value="UNDECAPRENYL-PHOSPHATE 4-DEOXY-4-FORMAMIDO-L-ARABINOSE TRANSFERASE-RELATED"/>
    <property type="match status" value="1"/>
</dbReference>
<feature type="transmembrane region" description="Helical" evidence="6">
    <location>
        <begin position="285"/>
        <end position="305"/>
    </location>
</feature>
<dbReference type="Pfam" id="PF04138">
    <property type="entry name" value="GtrA_DPMS_TM"/>
    <property type="match status" value="1"/>
</dbReference>
<name>A0A7G9R2I6_9MICO</name>
<evidence type="ECO:0000256" key="1">
    <source>
        <dbReference type="ARBA" id="ARBA00004141"/>
    </source>
</evidence>
<evidence type="ECO:0000313" key="9">
    <source>
        <dbReference type="EMBL" id="QNN49811.1"/>
    </source>
</evidence>
<evidence type="ECO:0000259" key="8">
    <source>
        <dbReference type="Pfam" id="PF04138"/>
    </source>
</evidence>
<gene>
    <name evidence="9" type="ORF">H9L10_01575</name>
</gene>
<evidence type="ECO:0000256" key="3">
    <source>
        <dbReference type="ARBA" id="ARBA00022692"/>
    </source>
</evidence>
<keyword evidence="10" id="KW-1185">Reference proteome</keyword>
<accession>A0A7G9R2I6</accession>
<dbReference type="InterPro" id="IPR007267">
    <property type="entry name" value="GtrA_DPMS_TM"/>
</dbReference>
<feature type="transmembrane region" description="Helical" evidence="6">
    <location>
        <begin position="220"/>
        <end position="241"/>
    </location>
</feature>
<evidence type="ECO:0000256" key="5">
    <source>
        <dbReference type="ARBA" id="ARBA00023136"/>
    </source>
</evidence>
<evidence type="ECO:0000313" key="10">
    <source>
        <dbReference type="Proteomes" id="UP000515976"/>
    </source>
</evidence>
<keyword evidence="3 6" id="KW-0812">Transmembrane</keyword>
<evidence type="ECO:0000256" key="2">
    <source>
        <dbReference type="ARBA" id="ARBA00006739"/>
    </source>
</evidence>
<organism evidence="9 10">
    <name type="scientific">Phycicoccus endophyticus</name>
    <dbReference type="NCBI Taxonomy" id="1690220"/>
    <lineage>
        <taxon>Bacteria</taxon>
        <taxon>Bacillati</taxon>
        <taxon>Actinomycetota</taxon>
        <taxon>Actinomycetes</taxon>
        <taxon>Micrococcales</taxon>
        <taxon>Intrasporangiaceae</taxon>
        <taxon>Phycicoccus</taxon>
    </lineage>
</organism>
<evidence type="ECO:0000259" key="7">
    <source>
        <dbReference type="Pfam" id="PF00535"/>
    </source>
</evidence>